<name>A0A804KSY9_MUSAM</name>
<reference evidence="1" key="1">
    <citation type="submission" date="2021-03" db="EMBL/GenBank/DDBJ databases">
        <authorList>
            <consortium name="Genoscope - CEA"/>
            <person name="William W."/>
        </authorList>
    </citation>
    <scope>NUCLEOTIDE SEQUENCE</scope>
    <source>
        <strain evidence="1">Doubled-haploid Pahang</strain>
    </source>
</reference>
<dbReference type="InParanoid" id="A0A804KSY9"/>
<dbReference type="EMBL" id="HG996476">
    <property type="protein sequence ID" value="CAG1852575.1"/>
    <property type="molecule type" value="Genomic_DNA"/>
</dbReference>
<accession>A0A804KSY9</accession>
<evidence type="ECO:0000313" key="3">
    <source>
        <dbReference type="Proteomes" id="UP000012960"/>
    </source>
</evidence>
<reference evidence="2" key="2">
    <citation type="submission" date="2021-05" db="UniProtKB">
        <authorList>
            <consortium name="EnsemblPlants"/>
        </authorList>
    </citation>
    <scope>IDENTIFICATION</scope>
    <source>
        <strain evidence="2">subsp. malaccensis</strain>
    </source>
</reference>
<gene>
    <name evidence="1" type="ORF">GSMUA_308010.1</name>
</gene>
<proteinExistence type="predicted"/>
<evidence type="ECO:0000313" key="1">
    <source>
        <dbReference type="EMBL" id="CAG1852575.1"/>
    </source>
</evidence>
<dbReference type="EnsemblPlants" id="Ma10_t05600.1">
    <property type="protein sequence ID" value="Ma10_p05600.1"/>
    <property type="gene ID" value="Ma10_g05600"/>
</dbReference>
<dbReference type="Gramene" id="Ma10_t05600.1">
    <property type="protein sequence ID" value="Ma10_p05600.1"/>
    <property type="gene ID" value="Ma10_g05600"/>
</dbReference>
<dbReference type="Pfam" id="PF22909">
    <property type="entry name" value="Caulimovir_coat_dom"/>
    <property type="match status" value="1"/>
</dbReference>
<keyword evidence="3" id="KW-1185">Reference proteome</keyword>
<organism evidence="2 3">
    <name type="scientific">Musa acuminata subsp. malaccensis</name>
    <name type="common">Wild banana</name>
    <name type="synonym">Musa malaccensis</name>
    <dbReference type="NCBI Taxonomy" id="214687"/>
    <lineage>
        <taxon>Eukaryota</taxon>
        <taxon>Viridiplantae</taxon>
        <taxon>Streptophyta</taxon>
        <taxon>Embryophyta</taxon>
        <taxon>Tracheophyta</taxon>
        <taxon>Spermatophyta</taxon>
        <taxon>Magnoliopsida</taxon>
        <taxon>Liliopsida</taxon>
        <taxon>Zingiberales</taxon>
        <taxon>Musaceae</taxon>
        <taxon>Musa</taxon>
    </lineage>
</organism>
<evidence type="ECO:0000313" key="2">
    <source>
        <dbReference type="EnsemblPlants" id="Ma10_p05600.1"/>
    </source>
</evidence>
<dbReference type="AlphaFoldDB" id="A0A804KSY9"/>
<protein>
    <submittedName>
        <fullName evidence="1">(wild Malaysian banana) hypothetical protein</fullName>
    </submittedName>
</protein>
<sequence>MTSRTQTQEVSTSTPLIEDQIRSYKRIKEAFEAKYRGNTIGVIPRILFSYKYLEVECKDAAFRRALKDLSFCNELV</sequence>
<dbReference type="Proteomes" id="UP000012960">
    <property type="component" value="Unplaced"/>
</dbReference>